<evidence type="ECO:0000313" key="2">
    <source>
        <dbReference type="Proteomes" id="UP001168990"/>
    </source>
</evidence>
<accession>A0AA39F7G8</accession>
<comment type="caution">
    <text evidence="1">The sequence shown here is derived from an EMBL/GenBank/DDBJ whole genome shotgun (WGS) entry which is preliminary data.</text>
</comment>
<reference evidence="1" key="1">
    <citation type="journal article" date="2023" name="bioRxiv">
        <title>Scaffold-level genome assemblies of two parasitoid biocontrol wasps reveal the parthenogenesis mechanism and an associated novel virus.</title>
        <authorList>
            <person name="Inwood S."/>
            <person name="Skelly J."/>
            <person name="Guhlin J."/>
            <person name="Harrop T."/>
            <person name="Goldson S."/>
            <person name="Dearden P."/>
        </authorList>
    </citation>
    <scope>NUCLEOTIDE SEQUENCE</scope>
    <source>
        <strain evidence="1">Irish</strain>
        <tissue evidence="1">Whole body</tissue>
    </source>
</reference>
<keyword evidence="2" id="KW-1185">Reference proteome</keyword>
<reference evidence="1" key="2">
    <citation type="submission" date="2023-03" db="EMBL/GenBank/DDBJ databases">
        <authorList>
            <person name="Inwood S.N."/>
            <person name="Skelly J.G."/>
            <person name="Guhlin J."/>
            <person name="Harrop T.W.R."/>
            <person name="Goldson S.G."/>
            <person name="Dearden P.K."/>
        </authorList>
    </citation>
    <scope>NUCLEOTIDE SEQUENCE</scope>
    <source>
        <strain evidence="1">Irish</strain>
        <tissue evidence="1">Whole body</tissue>
    </source>
</reference>
<dbReference type="Proteomes" id="UP001168990">
    <property type="component" value="Unassembled WGS sequence"/>
</dbReference>
<organism evidence="1 2">
    <name type="scientific">Microctonus aethiopoides</name>
    <dbReference type="NCBI Taxonomy" id="144406"/>
    <lineage>
        <taxon>Eukaryota</taxon>
        <taxon>Metazoa</taxon>
        <taxon>Ecdysozoa</taxon>
        <taxon>Arthropoda</taxon>
        <taxon>Hexapoda</taxon>
        <taxon>Insecta</taxon>
        <taxon>Pterygota</taxon>
        <taxon>Neoptera</taxon>
        <taxon>Endopterygota</taxon>
        <taxon>Hymenoptera</taxon>
        <taxon>Apocrita</taxon>
        <taxon>Ichneumonoidea</taxon>
        <taxon>Braconidae</taxon>
        <taxon>Euphorinae</taxon>
        <taxon>Microctonus</taxon>
    </lineage>
</organism>
<gene>
    <name evidence="1" type="ORF">PV328_003006</name>
</gene>
<dbReference type="EMBL" id="JAQQBS010001422">
    <property type="protein sequence ID" value="KAK0164370.1"/>
    <property type="molecule type" value="Genomic_DNA"/>
</dbReference>
<proteinExistence type="predicted"/>
<evidence type="ECO:0000313" key="1">
    <source>
        <dbReference type="EMBL" id="KAK0164370.1"/>
    </source>
</evidence>
<protein>
    <submittedName>
        <fullName evidence="1">Uncharacterized protein</fullName>
    </submittedName>
</protein>
<name>A0AA39F7G8_9HYME</name>
<sequence>MLSDFIPLISQEFTALDDTGYLTISASLEKSSKTAANVRLRECIYKRMNEEEKKCLRCNTKWSLVKIVVVNDNDDDDDDDDDDDNCGGLGMGIITDSTEFQTLSEAGNPIEHDRRSAGFASLRYAQPVNKWIDNLDPRVQVVLKITTLNKANNIS</sequence>
<dbReference type="AlphaFoldDB" id="A0AA39F7G8"/>